<dbReference type="InterPro" id="IPR012464">
    <property type="entry name" value="DUF1676"/>
</dbReference>
<dbReference type="EMBL" id="OU898282">
    <property type="protein sequence ID" value="CAG9838286.1"/>
    <property type="molecule type" value="Genomic_DNA"/>
</dbReference>
<dbReference type="GO" id="GO:0016020">
    <property type="term" value="C:membrane"/>
    <property type="evidence" value="ECO:0007669"/>
    <property type="project" value="TreeGrafter"/>
</dbReference>
<accession>A0A9N9T9B4</accession>
<dbReference type="Pfam" id="PF07898">
    <property type="entry name" value="DUF1676"/>
    <property type="match status" value="2"/>
</dbReference>
<keyword evidence="1" id="KW-0812">Transmembrane</keyword>
<dbReference type="PANTHER" id="PTHR21879">
    <property type="entry name" value="FI03362P-RELATED-RELATED"/>
    <property type="match status" value="1"/>
</dbReference>
<keyword evidence="1" id="KW-0472">Membrane</keyword>
<keyword evidence="3" id="KW-1185">Reference proteome</keyword>
<feature type="transmembrane region" description="Helical" evidence="1">
    <location>
        <begin position="288"/>
        <end position="307"/>
    </location>
</feature>
<sequence length="349" mass="39067">MHPVIITLLFVFAATVANPVILVENKESNNELFRNDPSLKADGRLLENVNSIIRNAKSLEDPLNKEEPEESRSISSQFEGRKKKIKKIKKTIKKAFLPILIFILVKAIILIPLALAILGFKAWNALQLSFVSFVTGLGLAIWKFCTKVSHDDHVPVVHSGWELDRGDNAHLLAYSGYVGSDVDIKTNAIETGRSDASSIEDHIERYIKNHEATFDLPFIGSKVTLDGKSLDDEEMSIKLNFGTDVQARKKKSKLKKLFVPILVFLVIKAMTLIPLALGILGIKAWNATQLSFVSFISSLGMAIWKLCTKVNHEPPQIIHQTYDPHLHHFHHDRSDGAQQMAYSGYAPQQ</sequence>
<feature type="transmembrane region" description="Helical" evidence="1">
    <location>
        <begin position="126"/>
        <end position="145"/>
    </location>
</feature>
<dbReference type="PANTHER" id="PTHR21879:SF6">
    <property type="entry name" value="OSIRIS 19, ISOFORM A"/>
    <property type="match status" value="1"/>
</dbReference>
<evidence type="ECO:0000313" key="2">
    <source>
        <dbReference type="EMBL" id="CAG9838286.1"/>
    </source>
</evidence>
<reference evidence="2" key="1">
    <citation type="submission" date="2022-01" db="EMBL/GenBank/DDBJ databases">
        <authorList>
            <person name="King R."/>
        </authorList>
    </citation>
    <scope>NUCLEOTIDE SEQUENCE</scope>
</reference>
<dbReference type="AlphaFoldDB" id="A0A9N9T9B4"/>
<feature type="transmembrane region" description="Helical" evidence="1">
    <location>
        <begin position="257"/>
        <end position="282"/>
    </location>
</feature>
<dbReference type="OrthoDB" id="6622845at2759"/>
<dbReference type="Proteomes" id="UP001153709">
    <property type="component" value="Chromosome 7"/>
</dbReference>
<organism evidence="2 3">
    <name type="scientific">Diabrotica balteata</name>
    <name type="common">Banded cucumber beetle</name>
    <dbReference type="NCBI Taxonomy" id="107213"/>
    <lineage>
        <taxon>Eukaryota</taxon>
        <taxon>Metazoa</taxon>
        <taxon>Ecdysozoa</taxon>
        <taxon>Arthropoda</taxon>
        <taxon>Hexapoda</taxon>
        <taxon>Insecta</taxon>
        <taxon>Pterygota</taxon>
        <taxon>Neoptera</taxon>
        <taxon>Endopterygota</taxon>
        <taxon>Coleoptera</taxon>
        <taxon>Polyphaga</taxon>
        <taxon>Cucujiformia</taxon>
        <taxon>Chrysomeloidea</taxon>
        <taxon>Chrysomelidae</taxon>
        <taxon>Galerucinae</taxon>
        <taxon>Diabroticina</taxon>
        <taxon>Diabroticites</taxon>
        <taxon>Diabrotica</taxon>
    </lineage>
</organism>
<proteinExistence type="predicted"/>
<evidence type="ECO:0000313" key="3">
    <source>
        <dbReference type="Proteomes" id="UP001153709"/>
    </source>
</evidence>
<evidence type="ECO:0008006" key="4">
    <source>
        <dbReference type="Google" id="ProtNLM"/>
    </source>
</evidence>
<gene>
    <name evidence="2" type="ORF">DIABBA_LOCUS11195</name>
</gene>
<keyword evidence="1" id="KW-1133">Transmembrane helix</keyword>
<feature type="transmembrane region" description="Helical" evidence="1">
    <location>
        <begin position="95"/>
        <end position="120"/>
    </location>
</feature>
<name>A0A9N9T9B4_DIABA</name>
<evidence type="ECO:0000256" key="1">
    <source>
        <dbReference type="SAM" id="Phobius"/>
    </source>
</evidence>
<protein>
    <recommendedName>
        <fullName evidence="4">Osiris 19</fullName>
    </recommendedName>
</protein>
<feature type="transmembrane region" description="Helical" evidence="1">
    <location>
        <begin position="6"/>
        <end position="23"/>
    </location>
</feature>